<evidence type="ECO:0000313" key="12">
    <source>
        <dbReference type="EMBL" id="MBW4661893.1"/>
    </source>
</evidence>
<dbReference type="EMBL" id="JAHHHD010000049">
    <property type="protein sequence ID" value="MBW4661893.1"/>
    <property type="molecule type" value="Genomic_DNA"/>
</dbReference>
<dbReference type="Pfam" id="PF13374">
    <property type="entry name" value="TPR_10"/>
    <property type="match status" value="1"/>
</dbReference>
<protein>
    <submittedName>
        <fullName evidence="12">Tetratricopeptide repeat protein</fullName>
    </submittedName>
</protein>
<reference evidence="12" key="2">
    <citation type="journal article" date="2022" name="Microbiol. Resour. Announc.">
        <title>Metagenome Sequencing to Explore Phylogenomics of Terrestrial Cyanobacteria.</title>
        <authorList>
            <person name="Ward R.D."/>
            <person name="Stajich J.E."/>
            <person name="Johansen J.R."/>
            <person name="Huntemann M."/>
            <person name="Clum A."/>
            <person name="Foster B."/>
            <person name="Foster B."/>
            <person name="Roux S."/>
            <person name="Palaniappan K."/>
            <person name="Varghese N."/>
            <person name="Mukherjee S."/>
            <person name="Reddy T.B.K."/>
            <person name="Daum C."/>
            <person name="Copeland A."/>
            <person name="Chen I.A."/>
            <person name="Ivanova N.N."/>
            <person name="Kyrpides N.C."/>
            <person name="Shapiro N."/>
            <person name="Eloe-Fadrosh E.A."/>
            <person name="Pietrasiak N."/>
        </authorList>
    </citation>
    <scope>NUCLEOTIDE SEQUENCE</scope>
    <source>
        <strain evidence="12">UHER 2000/2452</strain>
    </source>
</reference>
<dbReference type="InterPro" id="IPR003593">
    <property type="entry name" value="AAA+_ATPase"/>
</dbReference>
<dbReference type="PROSITE" id="PS50005">
    <property type="entry name" value="TPR"/>
    <property type="match status" value="4"/>
</dbReference>
<dbReference type="Pfam" id="PF00931">
    <property type="entry name" value="NB-ARC"/>
    <property type="match status" value="1"/>
</dbReference>
<evidence type="ECO:0000256" key="1">
    <source>
        <dbReference type="ARBA" id="ARBA00004245"/>
    </source>
</evidence>
<evidence type="ECO:0000259" key="11">
    <source>
        <dbReference type="SMART" id="SM00382"/>
    </source>
</evidence>
<evidence type="ECO:0000256" key="5">
    <source>
        <dbReference type="ARBA" id="ARBA00022737"/>
    </source>
</evidence>
<evidence type="ECO:0000256" key="9">
    <source>
        <dbReference type="ARBA" id="ARBA00023212"/>
    </source>
</evidence>
<dbReference type="InterPro" id="IPR019734">
    <property type="entry name" value="TPR_rpt"/>
</dbReference>
<accession>A0A951QIL2</accession>
<feature type="repeat" description="TPR" evidence="10">
    <location>
        <begin position="591"/>
        <end position="624"/>
    </location>
</feature>
<comment type="caution">
    <text evidence="12">The sequence shown here is derived from an EMBL/GenBank/DDBJ whole genome shotgun (WGS) entry which is preliminary data.</text>
</comment>
<dbReference type="SUPFAM" id="SSF48452">
    <property type="entry name" value="TPR-like"/>
    <property type="match status" value="2"/>
</dbReference>
<dbReference type="Proteomes" id="UP000757435">
    <property type="component" value="Unassembled WGS sequence"/>
</dbReference>
<evidence type="ECO:0000256" key="2">
    <source>
        <dbReference type="ARBA" id="ARBA00009622"/>
    </source>
</evidence>
<evidence type="ECO:0000256" key="8">
    <source>
        <dbReference type="ARBA" id="ARBA00023175"/>
    </source>
</evidence>
<dbReference type="GO" id="GO:0019894">
    <property type="term" value="F:kinesin binding"/>
    <property type="evidence" value="ECO:0007669"/>
    <property type="project" value="TreeGrafter"/>
</dbReference>
<dbReference type="InterPro" id="IPR027417">
    <property type="entry name" value="P-loop_NTPase"/>
</dbReference>
<dbReference type="InterPro" id="IPR002182">
    <property type="entry name" value="NB-ARC"/>
</dbReference>
<feature type="repeat" description="TPR" evidence="10">
    <location>
        <begin position="507"/>
        <end position="540"/>
    </location>
</feature>
<feature type="domain" description="AAA+ ATPase" evidence="11">
    <location>
        <begin position="13"/>
        <end position="149"/>
    </location>
</feature>
<keyword evidence="6 10" id="KW-0802">TPR repeat</keyword>
<dbReference type="GO" id="GO:0005874">
    <property type="term" value="C:microtubule"/>
    <property type="evidence" value="ECO:0007669"/>
    <property type="project" value="UniProtKB-KW"/>
</dbReference>
<comment type="similarity">
    <text evidence="2">Belongs to the kinesin light chain family.</text>
</comment>
<dbReference type="GO" id="GO:0007018">
    <property type="term" value="P:microtubule-based movement"/>
    <property type="evidence" value="ECO:0007669"/>
    <property type="project" value="TreeGrafter"/>
</dbReference>
<evidence type="ECO:0000256" key="6">
    <source>
        <dbReference type="ARBA" id="ARBA00022803"/>
    </source>
</evidence>
<keyword evidence="4" id="KW-0493">Microtubule</keyword>
<feature type="repeat" description="TPR" evidence="10">
    <location>
        <begin position="549"/>
        <end position="582"/>
    </location>
</feature>
<keyword evidence="7" id="KW-0175">Coiled coil</keyword>
<evidence type="ECO:0000256" key="10">
    <source>
        <dbReference type="PROSITE-ProRule" id="PRU00339"/>
    </source>
</evidence>
<dbReference type="PANTHER" id="PTHR45783">
    <property type="entry name" value="KINESIN LIGHT CHAIN"/>
    <property type="match status" value="1"/>
</dbReference>
<dbReference type="Pfam" id="PF13424">
    <property type="entry name" value="TPR_12"/>
    <property type="match status" value="3"/>
</dbReference>
<keyword evidence="9" id="KW-0206">Cytoskeleton</keyword>
<dbReference type="SMART" id="SM00028">
    <property type="entry name" value="TPR"/>
    <property type="match status" value="7"/>
</dbReference>
<keyword evidence="3" id="KW-0963">Cytoplasm</keyword>
<dbReference type="Gene3D" id="1.25.40.10">
    <property type="entry name" value="Tetratricopeptide repeat domain"/>
    <property type="match status" value="2"/>
</dbReference>
<evidence type="ECO:0000256" key="7">
    <source>
        <dbReference type="ARBA" id="ARBA00023054"/>
    </source>
</evidence>
<name>A0A951QIL2_9CYAN</name>
<dbReference type="GO" id="GO:0005871">
    <property type="term" value="C:kinesin complex"/>
    <property type="evidence" value="ECO:0007669"/>
    <property type="project" value="InterPro"/>
</dbReference>
<reference evidence="12" key="1">
    <citation type="submission" date="2021-05" db="EMBL/GenBank/DDBJ databases">
        <authorList>
            <person name="Pietrasiak N."/>
            <person name="Ward R."/>
            <person name="Stajich J.E."/>
            <person name="Kurbessoian T."/>
        </authorList>
    </citation>
    <scope>NUCLEOTIDE SEQUENCE</scope>
    <source>
        <strain evidence="12">UHER 2000/2452</strain>
    </source>
</reference>
<dbReference type="InterPro" id="IPR002151">
    <property type="entry name" value="Kinesin_light"/>
</dbReference>
<dbReference type="GO" id="GO:0043531">
    <property type="term" value="F:ADP binding"/>
    <property type="evidence" value="ECO:0007669"/>
    <property type="project" value="InterPro"/>
</dbReference>
<evidence type="ECO:0000256" key="4">
    <source>
        <dbReference type="ARBA" id="ARBA00022701"/>
    </source>
</evidence>
<evidence type="ECO:0000313" key="13">
    <source>
        <dbReference type="Proteomes" id="UP000757435"/>
    </source>
</evidence>
<proteinExistence type="inferred from homology"/>
<dbReference type="PANTHER" id="PTHR45783:SF3">
    <property type="entry name" value="KINESIN LIGHT CHAIN"/>
    <property type="match status" value="1"/>
</dbReference>
<sequence>MADLHQALQQNDRVAITAIAGMGGVGKTELAVQYARQHRESYPGGVCWLRARESSLEAQLLQKVELELRLSVPQEWRGKLLSLAEQVQWCWHNWQPDGLVLVVLDDVTSLADCRAVLPTDQRFRVVLTTRQRGLDASFVELPLDVLAEEDAIALLQEVIGAARVAREPSEAAELCAWLGYLPLGLELVGRYLGGDRFLSLGEMLERLKAQSIQDPSVDRDAQYQMTAQLGVKAAFELTWQTLDAATAEVAMLLSLFAADVIPWSLVEWMMQRVHGEESAVSDARRELDNRYLIQPVDPAEADDSGAYKLHPLIREFLQAKLTEFANAEPLRQAFVDEMIRMAQLMPQAPTLDFVAAFDIVRPHLEEVVTGMSDRVSDDDLPWAFWGLARFYEGQGLYALAEPWCRECLTATQRRLGEEHPGVAASFNNLAELYKSQARYGEAEPLYIRAFEMFRRLLGEEHSYVATSLNNLALIYESQGRYSEAEPLLLQALEIHKSFWGEEHPDVATSLNNLALLYESQRRYSEAEPLYLQALELSRHLLGNDNLRVAISLNNLAALYASQGRYKEAEPLYLQALELRKHLLGEEHPDVATSLNNLALLYNFQGQFREAESLYLQALELRKRSLEGEHPNRATNLDNLAALYESQGRYSEAKPLYLQALSICAKTLGDNHPSTRTIGQNLENLHHQIHPDRSSSPQKRRSHPLIQFLKAIIRALKRLFRL</sequence>
<dbReference type="GO" id="GO:0005737">
    <property type="term" value="C:cytoplasm"/>
    <property type="evidence" value="ECO:0007669"/>
    <property type="project" value="TreeGrafter"/>
</dbReference>
<dbReference type="Gene3D" id="3.40.50.300">
    <property type="entry name" value="P-loop containing nucleotide triphosphate hydrolases"/>
    <property type="match status" value="1"/>
</dbReference>
<gene>
    <name evidence="12" type="ORF">KME15_24775</name>
</gene>
<dbReference type="SMART" id="SM00382">
    <property type="entry name" value="AAA"/>
    <property type="match status" value="1"/>
</dbReference>
<dbReference type="SUPFAM" id="SSF52540">
    <property type="entry name" value="P-loop containing nucleoside triphosphate hydrolases"/>
    <property type="match status" value="1"/>
</dbReference>
<feature type="repeat" description="TPR" evidence="10">
    <location>
        <begin position="465"/>
        <end position="498"/>
    </location>
</feature>
<dbReference type="InterPro" id="IPR011990">
    <property type="entry name" value="TPR-like_helical_dom_sf"/>
</dbReference>
<organism evidence="12 13">
    <name type="scientific">Drouetiella hepatica Uher 2000/2452</name>
    <dbReference type="NCBI Taxonomy" id="904376"/>
    <lineage>
        <taxon>Bacteria</taxon>
        <taxon>Bacillati</taxon>
        <taxon>Cyanobacteriota</taxon>
        <taxon>Cyanophyceae</taxon>
        <taxon>Oculatellales</taxon>
        <taxon>Oculatellaceae</taxon>
        <taxon>Drouetiella</taxon>
    </lineage>
</organism>
<comment type="subcellular location">
    <subcellularLocation>
        <location evidence="1">Cytoplasm</location>
        <location evidence="1">Cytoskeleton</location>
    </subcellularLocation>
</comment>
<keyword evidence="8" id="KW-0505">Motor protein</keyword>
<dbReference type="PRINTS" id="PR00381">
    <property type="entry name" value="KINESINLIGHT"/>
</dbReference>
<evidence type="ECO:0000256" key="3">
    <source>
        <dbReference type="ARBA" id="ARBA00022490"/>
    </source>
</evidence>
<keyword evidence="5" id="KW-0677">Repeat</keyword>
<dbReference type="AlphaFoldDB" id="A0A951QIL2"/>